<dbReference type="InterPro" id="IPR031157">
    <property type="entry name" value="G_TR_CS"/>
</dbReference>
<comment type="similarity">
    <text evidence="3">In the C-terminal section; belongs to the APS kinase family.</text>
</comment>
<dbReference type="Pfam" id="PF22594">
    <property type="entry name" value="GTP-eEF1A_C"/>
    <property type="match status" value="1"/>
</dbReference>
<feature type="binding site" evidence="14">
    <location>
        <begin position="33"/>
        <end position="40"/>
    </location>
    <ligand>
        <name>GTP</name>
        <dbReference type="ChEBI" id="CHEBI:37565"/>
    </ligand>
</feature>
<comment type="function">
    <text evidence="12">Proposed to provide activated sulfate for transfer to Nod factor. ATP sulfurylase may be the GTPase, regulating ATP sulfurylase activity.</text>
</comment>
<evidence type="ECO:0000256" key="7">
    <source>
        <dbReference type="ARBA" id="ARBA00022695"/>
    </source>
</evidence>
<comment type="pathway">
    <text evidence="15">Sulfur metabolism; hydrogen sulfide biosynthesis; sulfite from sulfate: step 2/3.</text>
</comment>
<feature type="binding site" evidence="14">
    <location>
        <begin position="112"/>
        <end position="116"/>
    </location>
    <ligand>
        <name>GTP</name>
        <dbReference type="ChEBI" id="CHEBI:37565"/>
    </ligand>
</feature>
<comment type="function">
    <text evidence="15">Catalyzes the synthesis of activated sulfate.</text>
</comment>
<evidence type="ECO:0000313" key="18">
    <source>
        <dbReference type="Proteomes" id="UP001597263"/>
    </source>
</evidence>
<keyword evidence="7 14" id="KW-0548">Nucleotidyltransferase</keyword>
<evidence type="ECO:0000256" key="2">
    <source>
        <dbReference type="ARBA" id="ARBA00002357"/>
    </source>
</evidence>
<evidence type="ECO:0000256" key="9">
    <source>
        <dbReference type="ARBA" id="ARBA00022840"/>
    </source>
</evidence>
<comment type="function">
    <text evidence="2">APS kinase catalyzes the synthesis of activated sulfate.</text>
</comment>
<keyword evidence="18" id="KW-1185">Reference proteome</keyword>
<evidence type="ECO:0000256" key="14">
    <source>
        <dbReference type="HAMAP-Rule" id="MF_00062"/>
    </source>
</evidence>
<dbReference type="SUPFAM" id="SSF50465">
    <property type="entry name" value="EF-Tu/eEF-1alpha/eIF2-gamma C-terminal domain"/>
    <property type="match status" value="1"/>
</dbReference>
<evidence type="ECO:0000256" key="3">
    <source>
        <dbReference type="ARBA" id="ARBA00005438"/>
    </source>
</evidence>
<dbReference type="Pfam" id="PF01583">
    <property type="entry name" value="APS_kinase"/>
    <property type="match status" value="1"/>
</dbReference>
<dbReference type="Proteomes" id="UP001597263">
    <property type="component" value="Unassembled WGS sequence"/>
</dbReference>
<evidence type="ECO:0000256" key="13">
    <source>
        <dbReference type="ARBA" id="ARBA00049370"/>
    </source>
</evidence>
<proteinExistence type="inferred from homology"/>
<dbReference type="RefSeq" id="WP_289384859.1">
    <property type="nucleotide sequence ID" value="NZ_JAUCBM010000001.1"/>
</dbReference>
<dbReference type="NCBIfam" id="NF003013">
    <property type="entry name" value="PRK03846.1"/>
    <property type="match status" value="1"/>
</dbReference>
<comment type="pathway">
    <text evidence="14">Sulfur metabolism; hydrogen sulfide biosynthesis; sulfite from sulfate: step 1/3.</text>
</comment>
<evidence type="ECO:0000256" key="10">
    <source>
        <dbReference type="ARBA" id="ARBA00023134"/>
    </source>
</evidence>
<dbReference type="EC" id="2.7.7.4" evidence="14"/>
<dbReference type="InterPro" id="IPR044138">
    <property type="entry name" value="CysN_II"/>
</dbReference>
<dbReference type="InterPro" id="IPR050100">
    <property type="entry name" value="TRAFAC_GTPase_members"/>
</dbReference>
<organism evidence="17 18">
    <name type="scientific">Pseudochrobactrum kiredjianiae</name>
    <dbReference type="NCBI Taxonomy" id="386305"/>
    <lineage>
        <taxon>Bacteria</taxon>
        <taxon>Pseudomonadati</taxon>
        <taxon>Pseudomonadota</taxon>
        <taxon>Alphaproteobacteria</taxon>
        <taxon>Hyphomicrobiales</taxon>
        <taxon>Brucellaceae</taxon>
        <taxon>Pseudochrobactrum</taxon>
    </lineage>
</organism>
<dbReference type="InterPro" id="IPR000795">
    <property type="entry name" value="T_Tr_GTP-bd_dom"/>
</dbReference>
<dbReference type="PANTHER" id="PTHR23115">
    <property type="entry name" value="TRANSLATION FACTOR"/>
    <property type="match status" value="1"/>
</dbReference>
<evidence type="ECO:0000259" key="16">
    <source>
        <dbReference type="PROSITE" id="PS51722"/>
    </source>
</evidence>
<dbReference type="EMBL" id="JBHTMA010000040">
    <property type="protein sequence ID" value="MFD1228354.1"/>
    <property type="molecule type" value="Genomic_DNA"/>
</dbReference>
<dbReference type="CDD" id="cd02027">
    <property type="entry name" value="APSK"/>
    <property type="match status" value="1"/>
</dbReference>
<name>A0ABW3V784_9HYPH</name>
<dbReference type="PROSITE" id="PS00301">
    <property type="entry name" value="G_TR_1"/>
    <property type="match status" value="1"/>
</dbReference>
<evidence type="ECO:0000256" key="8">
    <source>
        <dbReference type="ARBA" id="ARBA00022741"/>
    </source>
</evidence>
<comment type="catalytic activity">
    <reaction evidence="1 15">
        <text>adenosine 5'-phosphosulfate + ATP = 3'-phosphoadenylyl sulfate + ADP + H(+)</text>
        <dbReference type="Rhea" id="RHEA:24152"/>
        <dbReference type="ChEBI" id="CHEBI:15378"/>
        <dbReference type="ChEBI" id="CHEBI:30616"/>
        <dbReference type="ChEBI" id="CHEBI:58243"/>
        <dbReference type="ChEBI" id="CHEBI:58339"/>
        <dbReference type="ChEBI" id="CHEBI:456216"/>
        <dbReference type="EC" id="2.7.1.25"/>
    </reaction>
</comment>
<evidence type="ECO:0000256" key="15">
    <source>
        <dbReference type="HAMAP-Rule" id="MF_00065"/>
    </source>
</evidence>
<feature type="domain" description="Tr-type G" evidence="16">
    <location>
        <begin position="24"/>
        <end position="244"/>
    </location>
</feature>
<dbReference type="InterPro" id="IPR041757">
    <property type="entry name" value="CysN_GTP-bd"/>
</dbReference>
<evidence type="ECO:0000256" key="11">
    <source>
        <dbReference type="ARBA" id="ARBA00023268"/>
    </source>
</evidence>
<dbReference type="HAMAP" id="MF_00065">
    <property type="entry name" value="Adenylyl_sulf_kinase"/>
    <property type="match status" value="1"/>
</dbReference>
<gene>
    <name evidence="14 17" type="primary">cysN</name>
    <name evidence="15" type="synonym">cysC</name>
    <name evidence="17" type="ORF">ACFQ35_14510</name>
</gene>
<dbReference type="InterPro" id="IPR054696">
    <property type="entry name" value="GTP-eEF1A_C"/>
</dbReference>
<comment type="similarity">
    <text evidence="14">Belongs to the TRAFAC class translation factor GTPase superfamily. Classic translation factor GTPase family. CysN/NodQ subfamily.</text>
</comment>
<comment type="catalytic activity">
    <reaction evidence="13 14">
        <text>sulfate + ATP + H(+) = adenosine 5'-phosphosulfate + diphosphate</text>
        <dbReference type="Rhea" id="RHEA:18133"/>
        <dbReference type="ChEBI" id="CHEBI:15378"/>
        <dbReference type="ChEBI" id="CHEBI:16189"/>
        <dbReference type="ChEBI" id="CHEBI:30616"/>
        <dbReference type="ChEBI" id="CHEBI:33019"/>
        <dbReference type="ChEBI" id="CHEBI:58243"/>
        <dbReference type="EC" id="2.7.7.4"/>
    </reaction>
</comment>
<keyword evidence="11" id="KW-0511">Multifunctional enzyme</keyword>
<dbReference type="EC" id="2.7.1.25" evidence="15"/>
<reference evidence="18" key="1">
    <citation type="journal article" date="2019" name="Int. J. Syst. Evol. Microbiol.">
        <title>The Global Catalogue of Microorganisms (GCM) 10K type strain sequencing project: providing services to taxonomists for standard genome sequencing and annotation.</title>
        <authorList>
            <consortium name="The Broad Institute Genomics Platform"/>
            <consortium name="The Broad Institute Genome Sequencing Center for Infectious Disease"/>
            <person name="Wu L."/>
            <person name="Ma J."/>
        </authorList>
    </citation>
    <scope>NUCLEOTIDE SEQUENCE [LARGE SCALE GENOMIC DNA]</scope>
    <source>
        <strain evidence="18">CCUG 49584</strain>
    </source>
</reference>
<comment type="caution">
    <text evidence="17">The sequence shown here is derived from an EMBL/GenBank/DDBJ whole genome shotgun (WGS) entry which is preliminary data.</text>
</comment>
<keyword evidence="6 14" id="KW-0808">Transferase</keyword>
<evidence type="ECO:0000256" key="1">
    <source>
        <dbReference type="ARBA" id="ARBA00001823"/>
    </source>
</evidence>
<evidence type="ECO:0000256" key="5">
    <source>
        <dbReference type="ARBA" id="ARBA00011760"/>
    </source>
</evidence>
<dbReference type="InterPro" id="IPR027417">
    <property type="entry name" value="P-loop_NTPase"/>
</dbReference>
<dbReference type="Gene3D" id="2.40.30.10">
    <property type="entry name" value="Translation factors"/>
    <property type="match status" value="2"/>
</dbReference>
<feature type="binding site" evidence="15">
    <location>
        <begin position="474"/>
        <end position="481"/>
    </location>
    <ligand>
        <name>ATP</name>
        <dbReference type="ChEBI" id="CHEBI:30616"/>
    </ligand>
</feature>
<comment type="subunit">
    <text evidence="5">Sulfate-activating enzymes, NodP and NodQ, may be physically associated.</text>
</comment>
<comment type="function">
    <text evidence="14">With CysD forms the ATP sulfurylase (ATPS) that catalyzes the adenylation of sulfate producing adenosine 5'-phosphosulfate (APS) and diphosphate, the first enzymatic step in sulfur assimilation pathway. APS synthesis involves the formation of a high-energy phosphoric-sulfuric acid anhydride bond driven by GTP hydrolysis by CysN coupled to ATP hydrolysis by CysD.</text>
</comment>
<dbReference type="PROSITE" id="PS51722">
    <property type="entry name" value="G_TR_2"/>
    <property type="match status" value="1"/>
</dbReference>
<dbReference type="HAMAP" id="MF_00062">
    <property type="entry name" value="Sulf_adenylyltr_sub1"/>
    <property type="match status" value="1"/>
</dbReference>
<feature type="binding site" evidence="14">
    <location>
        <begin position="167"/>
        <end position="170"/>
    </location>
    <ligand>
        <name>GTP</name>
        <dbReference type="ChEBI" id="CHEBI:37565"/>
    </ligand>
</feature>
<dbReference type="PRINTS" id="PR00315">
    <property type="entry name" value="ELONGATNFCT"/>
</dbReference>
<dbReference type="InterPro" id="IPR059117">
    <property type="entry name" value="APS_kinase_dom"/>
</dbReference>
<comment type="subunit">
    <text evidence="14">Heterodimer composed of CysD, the smaller subunit, and CysN.</text>
</comment>
<keyword evidence="15" id="KW-0597">Phosphoprotein</keyword>
<dbReference type="Gene3D" id="3.40.50.300">
    <property type="entry name" value="P-loop containing nucleotide triphosphate hydrolases"/>
    <property type="match status" value="2"/>
</dbReference>
<dbReference type="InterPro" id="IPR002891">
    <property type="entry name" value="APS"/>
</dbReference>
<keyword evidence="10 14" id="KW-0342">GTP-binding</keyword>
<dbReference type="CDD" id="cd04095">
    <property type="entry name" value="CysN_NoDQ_III"/>
    <property type="match status" value="1"/>
</dbReference>
<dbReference type="SUPFAM" id="SSF52540">
    <property type="entry name" value="P-loop containing nucleoside triphosphate hydrolases"/>
    <property type="match status" value="2"/>
</dbReference>
<comment type="similarity">
    <text evidence="4">In the N-terminal section; belongs to the TRAFAC class translation factor GTPase superfamily. Classic translation factor GTPase family. CysN/NodQ subfamily.</text>
</comment>
<evidence type="ECO:0000256" key="6">
    <source>
        <dbReference type="ARBA" id="ARBA00022679"/>
    </source>
</evidence>
<dbReference type="Pfam" id="PF00009">
    <property type="entry name" value="GTP_EFTU"/>
    <property type="match status" value="1"/>
</dbReference>
<keyword evidence="9 14" id="KW-0067">ATP-binding</keyword>
<dbReference type="InterPro" id="IPR044139">
    <property type="entry name" value="CysN_NoDQ_III"/>
</dbReference>
<comment type="similarity">
    <text evidence="15">Belongs to the APS kinase family.</text>
</comment>
<dbReference type="InterPro" id="IPR009000">
    <property type="entry name" value="Transl_B-barrel_sf"/>
</dbReference>
<dbReference type="InterPro" id="IPR011779">
    <property type="entry name" value="SO4_adenylTrfase_lsu"/>
</dbReference>
<evidence type="ECO:0000256" key="4">
    <source>
        <dbReference type="ARBA" id="ARBA00007237"/>
    </source>
</evidence>
<dbReference type="NCBIfam" id="NF004035">
    <property type="entry name" value="PRK05506.1"/>
    <property type="match status" value="1"/>
</dbReference>
<keyword evidence="8 14" id="KW-0547">Nucleotide-binding</keyword>
<dbReference type="GO" id="GO:0004781">
    <property type="term" value="F:sulfate adenylyltransferase (ATP) activity"/>
    <property type="evidence" value="ECO:0007669"/>
    <property type="project" value="UniProtKB-EC"/>
</dbReference>
<sequence length="649" mass="71815">MTETLTREQPETIISDYLEAQEHKSHLRFLTCGSVDDGKSTLIGRLLYDAKTLFEDQISQLHQDSRNHGTAGEDIDFALLVDGLEAEREQGITIDVAYRFFATPKRRFIVADTPGHLQYTRNMVTGASTADLAIVLVDARKGLLEQTRRHSFIAALLGIRHIVLAVNKIDLAGYDEGVFNRIVQDYQSFARALGFSTIQAIPVSARFGDNIRTASENMPWYQGPALLEWLENVATDNADAAEPDFRFPVQYVSRPHADFRGFAGTIASGKINVGDEITVARSGVSSAIRYIVTADGELETAQAGQAVTLVLEDERDISRGDMLAHPQSRPQVSDRLAAKLVWFAQEPLRAGRQYWLRSQTDQVSVTVTTLNYRIDIENTDKQFAQEPAEQLQMNEIGQVALQLSAPLAFDPYGQNRATGSFILIDRLTNATVAAGLIDHSLRKASHIHVQAAKVTPTERAAQKYQKPALLWFTGLSGSGKSALATVLEQRLHLAGKHTFILDGDNLRHGLNSDLGFSAEERNENIRRVAETSRLMLDAGLIVLVSVIAPLAQDRALGRHLAGDFDFIEIFVDTPLEVCEARDVKGLYAKARAGEIRDFTGIDAPYERPVAPELHLRGETASVDDLADQIEHYLNQRGLIYSLVDEGWSI</sequence>
<accession>A0ABW3V784</accession>
<dbReference type="NCBIfam" id="TIGR00455">
    <property type="entry name" value="apsK"/>
    <property type="match status" value="1"/>
</dbReference>
<dbReference type="CDD" id="cd03695">
    <property type="entry name" value="CysN_NodQ_II"/>
    <property type="match status" value="1"/>
</dbReference>
<dbReference type="InterPro" id="IPR009001">
    <property type="entry name" value="Transl_elong_EF1A/Init_IF2_C"/>
</dbReference>
<dbReference type="CDD" id="cd04166">
    <property type="entry name" value="CysN_ATPS"/>
    <property type="match status" value="1"/>
</dbReference>
<evidence type="ECO:0000256" key="12">
    <source>
        <dbReference type="ARBA" id="ARBA00024872"/>
    </source>
</evidence>
<evidence type="ECO:0000313" key="17">
    <source>
        <dbReference type="EMBL" id="MFD1228354.1"/>
    </source>
</evidence>
<dbReference type="NCBIfam" id="NF003478">
    <property type="entry name" value="PRK05124.1"/>
    <property type="match status" value="1"/>
</dbReference>
<dbReference type="NCBIfam" id="TIGR02034">
    <property type="entry name" value="CysN"/>
    <property type="match status" value="1"/>
</dbReference>
<keyword evidence="15" id="KW-0418">Kinase</keyword>
<protein>
    <recommendedName>
        <fullName evidence="14 15">Multifunctional fusion protein</fullName>
    </recommendedName>
    <domain>
        <recommendedName>
            <fullName evidence="14">Sulfate adenylyltransferase subunit 1</fullName>
            <ecNumber evidence="14">2.7.7.4</ecNumber>
        </recommendedName>
        <alternativeName>
            <fullName evidence="14">ATP-sulfurylase large subunit</fullName>
        </alternativeName>
        <alternativeName>
            <fullName evidence="14">Sulfate adenylate transferase</fullName>
            <shortName evidence="14">SAT</shortName>
        </alternativeName>
    </domain>
    <domain>
        <recommendedName>
            <fullName evidence="15">Adenylyl-sulfate kinase</fullName>
            <ecNumber evidence="15">2.7.1.25</ecNumber>
        </recommendedName>
        <alternativeName>
            <fullName evidence="15">APS kinase</fullName>
        </alternativeName>
        <alternativeName>
            <fullName evidence="15">ATP adenosine-5'-phosphosulfate 3'-phosphotransferase</fullName>
        </alternativeName>
        <alternativeName>
            <fullName evidence="15">Adenosine-5'-phosphosulfate kinase</fullName>
        </alternativeName>
    </domain>
</protein>
<comment type="caution">
    <text evidence="15">Lacks conserved residue(s) required for the propagation of feature annotation.</text>
</comment>
<dbReference type="SUPFAM" id="SSF50447">
    <property type="entry name" value="Translation proteins"/>
    <property type="match status" value="1"/>
</dbReference>